<evidence type="ECO:0008006" key="4">
    <source>
        <dbReference type="Google" id="ProtNLM"/>
    </source>
</evidence>
<evidence type="ECO:0000313" key="2">
    <source>
        <dbReference type="EMBL" id="HIS67210.1"/>
    </source>
</evidence>
<proteinExistence type="predicted"/>
<gene>
    <name evidence="2" type="ORF">IAC18_06565</name>
</gene>
<organism evidence="2 3">
    <name type="scientific">Candidatus Scatomorpha merdipullorum</name>
    <dbReference type="NCBI Taxonomy" id="2840927"/>
    <lineage>
        <taxon>Bacteria</taxon>
        <taxon>Bacillati</taxon>
        <taxon>Bacillota</taxon>
        <taxon>Clostridia</taxon>
        <taxon>Eubacteriales</taxon>
        <taxon>Candidatus Scatomorpha</taxon>
    </lineage>
</organism>
<reference evidence="2" key="2">
    <citation type="journal article" date="2021" name="PeerJ">
        <title>Extensive microbial diversity within the chicken gut microbiome revealed by metagenomics and culture.</title>
        <authorList>
            <person name="Gilroy R."/>
            <person name="Ravi A."/>
            <person name="Getino M."/>
            <person name="Pursley I."/>
            <person name="Horton D.L."/>
            <person name="Alikhan N.F."/>
            <person name="Baker D."/>
            <person name="Gharbi K."/>
            <person name="Hall N."/>
            <person name="Watson M."/>
            <person name="Adriaenssens E.M."/>
            <person name="Foster-Nyarko E."/>
            <person name="Jarju S."/>
            <person name="Secka A."/>
            <person name="Antonio M."/>
            <person name="Oren A."/>
            <person name="Chaudhuri R.R."/>
            <person name="La Ragione R."/>
            <person name="Hildebrand F."/>
            <person name="Pallen M.J."/>
        </authorList>
    </citation>
    <scope>NUCLEOTIDE SEQUENCE</scope>
    <source>
        <strain evidence="2">ChiHjej10B9-9673</strain>
    </source>
</reference>
<dbReference type="Gene3D" id="3.40.190.10">
    <property type="entry name" value="Periplasmic binding protein-like II"/>
    <property type="match status" value="2"/>
</dbReference>
<evidence type="ECO:0000313" key="3">
    <source>
        <dbReference type="Proteomes" id="UP000824001"/>
    </source>
</evidence>
<dbReference type="PROSITE" id="PS51257">
    <property type="entry name" value="PROKAR_LIPOPROTEIN"/>
    <property type="match status" value="1"/>
</dbReference>
<comment type="caution">
    <text evidence="2">The sequence shown here is derived from an EMBL/GenBank/DDBJ whole genome shotgun (WGS) entry which is preliminary data.</text>
</comment>
<dbReference type="SUPFAM" id="SSF53850">
    <property type="entry name" value="Periplasmic binding protein-like II"/>
    <property type="match status" value="1"/>
</dbReference>
<dbReference type="Proteomes" id="UP000824001">
    <property type="component" value="Unassembled WGS sequence"/>
</dbReference>
<feature type="chain" id="PRO_5038372644" description="PBP domain-containing protein" evidence="1">
    <location>
        <begin position="25"/>
        <end position="268"/>
    </location>
</feature>
<evidence type="ECO:0000256" key="1">
    <source>
        <dbReference type="SAM" id="SignalP"/>
    </source>
</evidence>
<protein>
    <recommendedName>
        <fullName evidence="4">PBP domain-containing protein</fullName>
    </recommendedName>
</protein>
<accession>A0A9D1JV55</accession>
<sequence length="268" mass="27538">MKKLISLLTASALMLGLAACGDFAPDPTASQETALDFEYTEESFPEVWAGRSAAPLMEAVAAIMLGTGRAEGAERISFAATDEVWAALGRGEAALAVAPEGSEMPSGIDAAPISRDALVFFVGEGGDADLSSEELERIFSGRGGDGLEILTRPEGSGSVAALSRLIGCDEALVTGESRPMTGSNVIGFGFWSECVLAGLADGYQLVSVDGVEPTAQSISSGEYPFALDLLAGVSSGAAEDSPERALWLWLQGGVGQAFISSQGYLEAA</sequence>
<dbReference type="AlphaFoldDB" id="A0A9D1JV55"/>
<keyword evidence="1" id="KW-0732">Signal</keyword>
<reference evidence="2" key="1">
    <citation type="submission" date="2020-10" db="EMBL/GenBank/DDBJ databases">
        <authorList>
            <person name="Gilroy R."/>
        </authorList>
    </citation>
    <scope>NUCLEOTIDE SEQUENCE</scope>
    <source>
        <strain evidence="2">ChiHjej10B9-9673</strain>
    </source>
</reference>
<feature type="signal peptide" evidence="1">
    <location>
        <begin position="1"/>
        <end position="24"/>
    </location>
</feature>
<name>A0A9D1JV55_9FIRM</name>
<dbReference type="EMBL" id="DVJK01000183">
    <property type="protein sequence ID" value="HIS67210.1"/>
    <property type="molecule type" value="Genomic_DNA"/>
</dbReference>